<proteinExistence type="predicted"/>
<dbReference type="RefSeq" id="WP_115415691.1">
    <property type="nucleotide sequence ID" value="NZ_CP031357.1"/>
</dbReference>
<accession>A0A345YC52</accession>
<dbReference type="EMBL" id="CP031357">
    <property type="protein sequence ID" value="AXK41504.1"/>
    <property type="molecule type" value="Genomic_DNA"/>
</dbReference>
<protein>
    <submittedName>
        <fullName evidence="1">DUF2793 domain-containing protein</fullName>
    </submittedName>
</protein>
<sequence length="152" mass="16101">MTQPFTFASSTGRHALPLLVAGQAQKEFFVNEALARIDALLHPVVEGQAGTPPASPAIGECWIVAAAASGEWENRGDHLASWDGTQWSFCAPAEGMLVFDRSVGERLAFLDGWNRPVRPVPPAGGSVIDSEARTSIGAIVDLLATLAIIPRI</sequence>
<reference evidence="2" key="1">
    <citation type="submission" date="2018-07" db="EMBL/GenBank/DDBJ databases">
        <title>Genome sequence of Erythrobacter strain YH-07, an antagonistic bacterium isolated from Yellow Sea.</title>
        <authorList>
            <person name="Tang T."/>
            <person name="Liu Q."/>
            <person name="Sun X."/>
        </authorList>
    </citation>
    <scope>NUCLEOTIDE SEQUENCE [LARGE SCALE GENOMIC DNA]</scope>
    <source>
        <strain evidence="2">YH-07</strain>
    </source>
</reference>
<organism evidence="1 2">
    <name type="scientific">Erythrobacter aureus</name>
    <dbReference type="NCBI Taxonomy" id="2182384"/>
    <lineage>
        <taxon>Bacteria</taxon>
        <taxon>Pseudomonadati</taxon>
        <taxon>Pseudomonadota</taxon>
        <taxon>Alphaproteobacteria</taxon>
        <taxon>Sphingomonadales</taxon>
        <taxon>Erythrobacteraceae</taxon>
        <taxon>Erythrobacter/Porphyrobacter group</taxon>
        <taxon>Erythrobacter</taxon>
    </lineage>
</organism>
<name>A0A345YC52_9SPHN</name>
<evidence type="ECO:0000313" key="2">
    <source>
        <dbReference type="Proteomes" id="UP000254508"/>
    </source>
</evidence>
<dbReference type="OrthoDB" id="564699at2"/>
<evidence type="ECO:0000313" key="1">
    <source>
        <dbReference type="EMBL" id="AXK41504.1"/>
    </source>
</evidence>
<dbReference type="Pfam" id="PF10983">
    <property type="entry name" value="DUF2793"/>
    <property type="match status" value="1"/>
</dbReference>
<dbReference type="KEGG" id="err:DVR09_03450"/>
<keyword evidence="2" id="KW-1185">Reference proteome</keyword>
<dbReference type="InterPro" id="IPR021251">
    <property type="entry name" value="DUF2793"/>
</dbReference>
<dbReference type="Proteomes" id="UP000254508">
    <property type="component" value="Chromosome"/>
</dbReference>
<gene>
    <name evidence="1" type="ORF">DVR09_03450</name>
</gene>
<dbReference type="AlphaFoldDB" id="A0A345YC52"/>